<dbReference type="GO" id="GO:0003841">
    <property type="term" value="F:1-acylglycerol-3-phosphate O-acyltransferase activity"/>
    <property type="evidence" value="ECO:0007669"/>
    <property type="project" value="TreeGrafter"/>
</dbReference>
<dbReference type="InterPro" id="IPR002123">
    <property type="entry name" value="Plipid/glycerol_acylTrfase"/>
</dbReference>
<dbReference type="PANTHER" id="PTHR10434">
    <property type="entry name" value="1-ACYL-SN-GLYCEROL-3-PHOSPHATE ACYLTRANSFERASE"/>
    <property type="match status" value="1"/>
</dbReference>
<dbReference type="eggNOG" id="COG0204">
    <property type="taxonomic scope" value="Bacteria"/>
</dbReference>
<dbReference type="HOGENOM" id="CLU_027938_5_0_4"/>
<proteinExistence type="predicted"/>
<feature type="transmembrane region" description="Helical" evidence="4">
    <location>
        <begin position="7"/>
        <end position="30"/>
    </location>
</feature>
<sequence>MILLRSLLFYLFGFASVTIFASAIILVIPFTSISTRYNMGVVWCRLIQKVLFLLCGIQSQVKGMENILQGPSKPLIILGKHQSAWETFVYPSIFPKELCFVFKRELLYVPFFGWALASLRMIHINRGDRESAREAVAAQGKEVLKEGRWIAIFPEGARTPRGSFKPYRRGGVRLAISTNTDILPVAQNSGAIWPRKTCLKHPGLITLSIGPVISVQGKTEEQLQMEVERCASLMRLLMQTNLLFNNASNSAC</sequence>
<dbReference type="STRING" id="452638.Pnec_0957"/>
<evidence type="ECO:0000256" key="2">
    <source>
        <dbReference type="ARBA" id="ARBA00022679"/>
    </source>
</evidence>
<evidence type="ECO:0000256" key="1">
    <source>
        <dbReference type="ARBA" id="ARBA00005189"/>
    </source>
</evidence>
<evidence type="ECO:0000256" key="3">
    <source>
        <dbReference type="ARBA" id="ARBA00023315"/>
    </source>
</evidence>
<evidence type="ECO:0000259" key="5">
    <source>
        <dbReference type="SMART" id="SM00563"/>
    </source>
</evidence>
<feature type="domain" description="Phospholipid/glycerol acyltransferase" evidence="5">
    <location>
        <begin position="75"/>
        <end position="190"/>
    </location>
</feature>
<organism evidence="6">
    <name type="scientific">Polynucleobacter necessarius subsp. necessarius (strain STIR1)</name>
    <dbReference type="NCBI Taxonomy" id="452638"/>
    <lineage>
        <taxon>Bacteria</taxon>
        <taxon>Pseudomonadati</taxon>
        <taxon>Pseudomonadota</taxon>
        <taxon>Betaproteobacteria</taxon>
        <taxon>Burkholderiales</taxon>
        <taxon>Burkholderiaceae</taxon>
        <taxon>Polynucleobacter</taxon>
    </lineage>
</organism>
<keyword evidence="2 6" id="KW-0808">Transferase</keyword>
<keyword evidence="4" id="KW-0472">Membrane</keyword>
<gene>
    <name evidence="6" type="ordered locus">Pnec_0957</name>
</gene>
<keyword evidence="4" id="KW-1133">Transmembrane helix</keyword>
<dbReference type="SUPFAM" id="SSF69593">
    <property type="entry name" value="Glycerol-3-phosphate (1)-acyltransferase"/>
    <property type="match status" value="1"/>
</dbReference>
<accession>B1XUW8</accession>
<name>B1XUW8_POLNS</name>
<dbReference type="PANTHER" id="PTHR10434:SF40">
    <property type="entry name" value="1-ACYL-SN-GLYCEROL-3-PHOSPHATE ACYLTRANSFERASE"/>
    <property type="match status" value="1"/>
</dbReference>
<protein>
    <submittedName>
        <fullName evidence="6">Phospholipid/glycerol acyltransferase</fullName>
    </submittedName>
</protein>
<reference evidence="6" key="1">
    <citation type="submission" date="2008-03" db="EMBL/GenBank/DDBJ databases">
        <title>Complete sequence of Polynucleobacter necessarius STIR1.</title>
        <authorList>
            <consortium name="US DOE Joint Genome Institute"/>
            <person name="Copeland A."/>
            <person name="Lucas S."/>
            <person name="Lapidus A."/>
            <person name="Barry K."/>
            <person name="Detter J.C."/>
            <person name="Glavina del Rio T."/>
            <person name="Hammon N."/>
            <person name="Israni S."/>
            <person name="Dalin E."/>
            <person name="Tice H."/>
            <person name="Pitluck S."/>
            <person name="Chain P."/>
            <person name="Malfatti S."/>
            <person name="Shin M."/>
            <person name="Vergez L."/>
            <person name="Schmutz J."/>
            <person name="Larimer F."/>
            <person name="Land M."/>
            <person name="Hauser L."/>
            <person name="Kyrpides N."/>
            <person name="Kim E."/>
            <person name="Hahn M."/>
            <person name="Richardson P."/>
        </authorList>
    </citation>
    <scope>NUCLEOTIDE SEQUENCE [LARGE SCALE GENOMIC DNA]</scope>
    <source>
        <strain evidence="6">STIR1</strain>
    </source>
</reference>
<dbReference type="KEGG" id="pne:Pnec_0957"/>
<dbReference type="GO" id="GO:0006654">
    <property type="term" value="P:phosphatidic acid biosynthetic process"/>
    <property type="evidence" value="ECO:0007669"/>
    <property type="project" value="TreeGrafter"/>
</dbReference>
<keyword evidence="3 6" id="KW-0012">Acyltransferase</keyword>
<keyword evidence="4" id="KW-0812">Transmembrane</keyword>
<dbReference type="EMBL" id="CP001010">
    <property type="protein sequence ID" value="ACB44145.1"/>
    <property type="molecule type" value="Genomic_DNA"/>
</dbReference>
<evidence type="ECO:0000256" key="4">
    <source>
        <dbReference type="SAM" id="Phobius"/>
    </source>
</evidence>
<dbReference type="SMART" id="SM00563">
    <property type="entry name" value="PlsC"/>
    <property type="match status" value="1"/>
</dbReference>
<evidence type="ECO:0000313" key="6">
    <source>
        <dbReference type="EMBL" id="ACB44145.1"/>
    </source>
</evidence>
<dbReference type="Pfam" id="PF01553">
    <property type="entry name" value="Acyltransferase"/>
    <property type="match status" value="1"/>
</dbReference>
<dbReference type="AlphaFoldDB" id="B1XUW8"/>
<comment type="pathway">
    <text evidence="1">Lipid metabolism.</text>
</comment>
<dbReference type="CDD" id="cd07989">
    <property type="entry name" value="LPLAT_AGPAT-like"/>
    <property type="match status" value="1"/>
</dbReference>